<gene>
    <name evidence="1" type="ORF">K3T81_12945</name>
</gene>
<organism evidence="1 2">
    <name type="scientific">Oceanobacillus jordanicus</name>
    <dbReference type="NCBI Taxonomy" id="2867266"/>
    <lineage>
        <taxon>Bacteria</taxon>
        <taxon>Bacillati</taxon>
        <taxon>Bacillota</taxon>
        <taxon>Bacilli</taxon>
        <taxon>Bacillales</taxon>
        <taxon>Bacillaceae</taxon>
        <taxon>Oceanobacillus</taxon>
    </lineage>
</organism>
<protein>
    <submittedName>
        <fullName evidence="1">Uncharacterized protein</fullName>
    </submittedName>
</protein>
<comment type="caution">
    <text evidence="1">The sequence shown here is derived from an EMBL/GenBank/DDBJ whole genome shotgun (WGS) entry which is preliminary data.</text>
</comment>
<dbReference type="Proteomes" id="UP001199631">
    <property type="component" value="Unassembled WGS sequence"/>
</dbReference>
<accession>A0AAW5B8U2</accession>
<evidence type="ECO:0000313" key="1">
    <source>
        <dbReference type="EMBL" id="MCG3420060.1"/>
    </source>
</evidence>
<evidence type="ECO:0000313" key="2">
    <source>
        <dbReference type="Proteomes" id="UP001199631"/>
    </source>
</evidence>
<reference evidence="1 2" key="1">
    <citation type="journal article" date="2022" name="Evol. Bioinform. Online">
        <title>Draft Genome Sequence of Oceanobacillus jordanicus Strain GSFE11, a Halotolerant Plant Growth-Promoting Bacterial Endophyte Isolated From the Jordan Valley.</title>
        <authorList>
            <person name="Alhindi T."/>
            <person name="Albdaiwi R."/>
        </authorList>
    </citation>
    <scope>NUCLEOTIDE SEQUENCE [LARGE SCALE GENOMIC DNA]</scope>
    <source>
        <strain evidence="1 2">GSFE11</strain>
    </source>
</reference>
<keyword evidence="2" id="KW-1185">Reference proteome</keyword>
<dbReference type="AlphaFoldDB" id="A0AAW5B8U2"/>
<name>A0AAW5B8U2_9BACI</name>
<dbReference type="EMBL" id="JAIFZM010000010">
    <property type="protein sequence ID" value="MCG3420060.1"/>
    <property type="molecule type" value="Genomic_DNA"/>
</dbReference>
<proteinExistence type="predicted"/>
<dbReference type="RefSeq" id="WP_238020467.1">
    <property type="nucleotide sequence ID" value="NZ_JAIFZM010000010.1"/>
</dbReference>
<sequence>MSGYESSYRNTEFIQSSNGEIISKRCRDFHNFKEGLAGKHGKCRWCRNEINKKYFQDNRE</sequence>